<dbReference type="OrthoDB" id="3268903at2"/>
<dbReference type="Proteomes" id="UP000092683">
    <property type="component" value="Unassembled WGS sequence"/>
</dbReference>
<evidence type="ECO:0000313" key="2">
    <source>
        <dbReference type="Proteomes" id="UP000092683"/>
    </source>
</evidence>
<dbReference type="NCBIfam" id="TIGR03085">
    <property type="entry name" value="TIGR03085 family metal-binding protein"/>
    <property type="match status" value="1"/>
</dbReference>
<reference evidence="1 2" key="1">
    <citation type="submission" date="2016-06" db="EMBL/GenBank/DDBJ databases">
        <authorList>
            <person name="Kjaerup R.B."/>
            <person name="Dalgaard T.S."/>
            <person name="Juul-Madsen H.R."/>
        </authorList>
    </citation>
    <scope>NUCLEOTIDE SEQUENCE [LARGE SCALE GENOMIC DNA]</scope>
    <source>
        <strain evidence="1 2">E3012</strain>
    </source>
</reference>
<dbReference type="EMBL" id="MBEE01000088">
    <property type="protein sequence ID" value="OCB56879.1"/>
    <property type="molecule type" value="Genomic_DNA"/>
</dbReference>
<dbReference type="RefSeq" id="WP_065480573.1">
    <property type="nucleotide sequence ID" value="NZ_MBEE01000088.1"/>
</dbReference>
<dbReference type="InterPro" id="IPR017519">
    <property type="entry name" value="CHP03085"/>
</dbReference>
<name>A0A1B9D9W7_MYCMA</name>
<comment type="caution">
    <text evidence="1">The sequence shown here is derived from an EMBL/GenBank/DDBJ whole genome shotgun (WGS) entry which is preliminary data.</text>
</comment>
<dbReference type="InterPro" id="IPR017517">
    <property type="entry name" value="Maleyloyr_isom"/>
</dbReference>
<dbReference type="NCBIfam" id="TIGR03083">
    <property type="entry name" value="maleylpyruvate isomerase family mycothiol-dependent enzyme"/>
    <property type="match status" value="1"/>
</dbReference>
<sequence>MSGPALDTRERLALCALFDELGPSAPTLLGGWTTRDLAAHLVSRERDPLAGPCIVLPGPFQRFAERRRVKLARRNDFARLVARIRSGPPVGLFRIGWVRALANLNEFFVHHEDVRRANGRGPRDLPPDMDAALWRNVRRGGRYLSRRLTGCGLEVSWAGTGERATVRPGAPVALLDGRPGELLLYLFGRQSAAQVTISGPPEAVAAVRGTHFGM</sequence>
<proteinExistence type="predicted"/>
<dbReference type="SUPFAM" id="SSF109854">
    <property type="entry name" value="DinB/YfiT-like putative metalloenzymes"/>
    <property type="match status" value="1"/>
</dbReference>
<gene>
    <name evidence="1" type="ORF">A5677_17530</name>
</gene>
<evidence type="ECO:0000313" key="1">
    <source>
        <dbReference type="EMBL" id="OCB56879.1"/>
    </source>
</evidence>
<dbReference type="AlphaFoldDB" id="A0A1B9D9W7"/>
<dbReference type="InterPro" id="IPR034660">
    <property type="entry name" value="DinB/YfiT-like"/>
</dbReference>
<accession>A0A1B9D9W7</accession>
<organism evidence="1 2">
    <name type="scientific">Mycobacterium malmoense</name>
    <dbReference type="NCBI Taxonomy" id="1780"/>
    <lineage>
        <taxon>Bacteria</taxon>
        <taxon>Bacillati</taxon>
        <taxon>Actinomycetota</taxon>
        <taxon>Actinomycetes</taxon>
        <taxon>Mycobacteriales</taxon>
        <taxon>Mycobacteriaceae</taxon>
        <taxon>Mycobacterium</taxon>
    </lineage>
</organism>
<protein>
    <submittedName>
        <fullName evidence="1">TIGR03085 family protein</fullName>
    </submittedName>
</protein>